<evidence type="ECO:0000256" key="1">
    <source>
        <dbReference type="SAM" id="SignalP"/>
    </source>
</evidence>
<comment type="caution">
    <text evidence="2">The sequence shown here is derived from an EMBL/GenBank/DDBJ whole genome shotgun (WGS) entry which is preliminary data.</text>
</comment>
<evidence type="ECO:0000313" key="3">
    <source>
        <dbReference type="Proteomes" id="UP001596512"/>
    </source>
</evidence>
<dbReference type="EMBL" id="JBHTEY010000004">
    <property type="protein sequence ID" value="MFC7616222.1"/>
    <property type="molecule type" value="Genomic_DNA"/>
</dbReference>
<organism evidence="2 3">
    <name type="scientific">Actinokineospora soli</name>
    <dbReference type="NCBI Taxonomy" id="1048753"/>
    <lineage>
        <taxon>Bacteria</taxon>
        <taxon>Bacillati</taxon>
        <taxon>Actinomycetota</taxon>
        <taxon>Actinomycetes</taxon>
        <taxon>Pseudonocardiales</taxon>
        <taxon>Pseudonocardiaceae</taxon>
        <taxon>Actinokineospora</taxon>
    </lineage>
</organism>
<keyword evidence="1" id="KW-0732">Signal</keyword>
<reference evidence="3" key="1">
    <citation type="journal article" date="2019" name="Int. J. Syst. Evol. Microbiol.">
        <title>The Global Catalogue of Microorganisms (GCM) 10K type strain sequencing project: providing services to taxonomists for standard genome sequencing and annotation.</title>
        <authorList>
            <consortium name="The Broad Institute Genomics Platform"/>
            <consortium name="The Broad Institute Genome Sequencing Center for Infectious Disease"/>
            <person name="Wu L."/>
            <person name="Ma J."/>
        </authorList>
    </citation>
    <scope>NUCLEOTIDE SEQUENCE [LARGE SCALE GENOMIC DNA]</scope>
    <source>
        <strain evidence="3">JCM 17695</strain>
    </source>
</reference>
<dbReference type="Proteomes" id="UP001596512">
    <property type="component" value="Unassembled WGS sequence"/>
</dbReference>
<proteinExistence type="predicted"/>
<keyword evidence="3" id="KW-1185">Reference proteome</keyword>
<sequence length="53" mass="5311">MKRLRTAIAACVLTAATAVGVIVQPTATAATFPNGKDPVIFVHGYSAAPAIGT</sequence>
<protein>
    <recommendedName>
        <fullName evidence="4">Alpha/beta hydrolase</fullName>
    </recommendedName>
</protein>
<evidence type="ECO:0008006" key="4">
    <source>
        <dbReference type="Google" id="ProtNLM"/>
    </source>
</evidence>
<feature type="chain" id="PRO_5045968282" description="Alpha/beta hydrolase" evidence="1">
    <location>
        <begin position="30"/>
        <end position="53"/>
    </location>
</feature>
<accession>A0ABW2TQY6</accession>
<gene>
    <name evidence="2" type="ORF">ACFQV2_24850</name>
</gene>
<name>A0ABW2TQY6_9PSEU</name>
<evidence type="ECO:0000313" key="2">
    <source>
        <dbReference type="EMBL" id="MFC7616222.1"/>
    </source>
</evidence>
<feature type="signal peptide" evidence="1">
    <location>
        <begin position="1"/>
        <end position="29"/>
    </location>
</feature>